<evidence type="ECO:0000256" key="11">
    <source>
        <dbReference type="ARBA" id="ARBA00023316"/>
    </source>
</evidence>
<dbReference type="GO" id="GO:0008360">
    <property type="term" value="P:regulation of cell shape"/>
    <property type="evidence" value="ECO:0007669"/>
    <property type="project" value="UniProtKB-KW"/>
</dbReference>
<feature type="domain" description="Peptidase S11 D-Ala-D-Ala carboxypeptidase A C-terminal" evidence="17">
    <location>
        <begin position="282"/>
        <end position="376"/>
    </location>
</feature>
<dbReference type="GO" id="GO:0071555">
    <property type="term" value="P:cell wall organization"/>
    <property type="evidence" value="ECO:0007669"/>
    <property type="project" value="UniProtKB-KW"/>
</dbReference>
<dbReference type="PANTHER" id="PTHR21581">
    <property type="entry name" value="D-ALANYL-D-ALANINE CARBOXYPEPTIDASE"/>
    <property type="match status" value="1"/>
</dbReference>
<proteinExistence type="inferred from homology"/>
<organism evidence="18 19">
    <name type="scientific">[Clostridium] methylpentosum DSM 5476</name>
    <dbReference type="NCBI Taxonomy" id="537013"/>
    <lineage>
        <taxon>Bacteria</taxon>
        <taxon>Bacillati</taxon>
        <taxon>Bacillota</taxon>
        <taxon>Clostridia</taxon>
        <taxon>Eubacteriales</taxon>
        <taxon>Oscillospiraceae</taxon>
        <taxon>Oscillospiraceae incertae sedis</taxon>
    </lineage>
</organism>
<dbReference type="InterPro" id="IPR018044">
    <property type="entry name" value="Peptidase_S11"/>
</dbReference>
<comment type="function">
    <text evidence="1">Removes C-terminal D-alanyl residues from sugar-peptide cell wall precursors.</text>
</comment>
<dbReference type="HOGENOM" id="CLU_027070_8_0_9"/>
<dbReference type="SMART" id="SM00936">
    <property type="entry name" value="PBP5_C"/>
    <property type="match status" value="1"/>
</dbReference>
<evidence type="ECO:0000256" key="1">
    <source>
        <dbReference type="ARBA" id="ARBA00003217"/>
    </source>
</evidence>
<evidence type="ECO:0000259" key="17">
    <source>
        <dbReference type="SMART" id="SM00936"/>
    </source>
</evidence>
<keyword evidence="6" id="KW-0645">Protease</keyword>
<feature type="signal peptide" evidence="16">
    <location>
        <begin position="1"/>
        <end position="24"/>
    </location>
</feature>
<dbReference type="Gene3D" id="3.40.710.10">
    <property type="entry name" value="DD-peptidase/beta-lactamase superfamily"/>
    <property type="match status" value="1"/>
</dbReference>
<dbReference type="InterPro" id="IPR001967">
    <property type="entry name" value="Peptidase_S11_N"/>
</dbReference>
<feature type="active site" evidence="13">
    <location>
        <position position="132"/>
    </location>
</feature>
<dbReference type="EMBL" id="ACEC01000093">
    <property type="protein sequence ID" value="EEG29665.1"/>
    <property type="molecule type" value="Genomic_DNA"/>
</dbReference>
<comment type="similarity">
    <text evidence="3 15">Belongs to the peptidase S11 family.</text>
</comment>
<dbReference type="eggNOG" id="COG1686">
    <property type="taxonomic scope" value="Bacteria"/>
</dbReference>
<dbReference type="Pfam" id="PF07943">
    <property type="entry name" value="PBP5_C"/>
    <property type="match status" value="1"/>
</dbReference>
<dbReference type="GO" id="GO:0009002">
    <property type="term" value="F:serine-type D-Ala-D-Ala carboxypeptidase activity"/>
    <property type="evidence" value="ECO:0007669"/>
    <property type="project" value="UniProtKB-EC"/>
</dbReference>
<evidence type="ECO:0000256" key="12">
    <source>
        <dbReference type="ARBA" id="ARBA00034000"/>
    </source>
</evidence>
<comment type="caution">
    <text evidence="18">The sequence shown here is derived from an EMBL/GenBank/DDBJ whole genome shotgun (WGS) entry which is preliminary data.</text>
</comment>
<evidence type="ECO:0000256" key="4">
    <source>
        <dbReference type="ARBA" id="ARBA00012448"/>
    </source>
</evidence>
<feature type="active site" description="Proton acceptor" evidence="13">
    <location>
        <position position="75"/>
    </location>
</feature>
<evidence type="ECO:0000256" key="9">
    <source>
        <dbReference type="ARBA" id="ARBA00022960"/>
    </source>
</evidence>
<evidence type="ECO:0000256" key="8">
    <source>
        <dbReference type="ARBA" id="ARBA00022801"/>
    </source>
</evidence>
<dbReference type="Proteomes" id="UP000003340">
    <property type="component" value="Unassembled WGS sequence"/>
</dbReference>
<sequence length="395" mass="41976">MIRKLTALAVSLALLCSSALPVFADGLPEEVDETVAADISAGIPAKSYILMEASTGKVLSESNADEQMAPASITKIMVMLLLMERIDAGTVTLDDMVTTSEHANSMGGTQIWLEVGEQMSVNDLLKATAVNSANDAAVALAEYMAGSEEAFAELMNQRAKELGMVNTTFKNATGLDADGHLSTARDIALMTQELLKHPKITEYTSIYMDSLRDGTTGLVNTNKMVRFYEGCNGMKTGTTDDAGSCLSCTATRDGMTLISVSMGSTTSKERFQSARTLLDHGFASYSLYTPELDPSLIPPIKVNGGQQGSVGVKIDSASSNIVIPKGGESQVQQEISLAEELDAPVEPDQVVGKVTYTLNGETIAELSIKAEQGVAPLDFKFAFLLLLRGFLGISQ</sequence>
<reference evidence="18 19" key="1">
    <citation type="submission" date="2009-01" db="EMBL/GenBank/DDBJ databases">
        <authorList>
            <person name="Fulton L."/>
            <person name="Clifton S."/>
            <person name="Fulton B."/>
            <person name="Xu J."/>
            <person name="Minx P."/>
            <person name="Pepin K.H."/>
            <person name="Johnson M."/>
            <person name="Bhonagiri V."/>
            <person name="Nash W.E."/>
            <person name="Mardis E.R."/>
            <person name="Wilson R.K."/>
        </authorList>
    </citation>
    <scope>NUCLEOTIDE SEQUENCE [LARGE SCALE GENOMIC DNA]</scope>
    <source>
        <strain evidence="18 19">DSM 5476</strain>
    </source>
</reference>
<evidence type="ECO:0000313" key="19">
    <source>
        <dbReference type="Proteomes" id="UP000003340"/>
    </source>
</evidence>
<dbReference type="GO" id="GO:0006508">
    <property type="term" value="P:proteolysis"/>
    <property type="evidence" value="ECO:0007669"/>
    <property type="project" value="UniProtKB-KW"/>
</dbReference>
<name>C0EFN6_9FIRM</name>
<evidence type="ECO:0000256" key="2">
    <source>
        <dbReference type="ARBA" id="ARBA00004752"/>
    </source>
</evidence>
<comment type="catalytic activity">
    <reaction evidence="12">
        <text>Preferential cleavage: (Ac)2-L-Lys-D-Ala-|-D-Ala. Also transpeptidation of peptidyl-alanyl moieties that are N-acyl substituents of D-alanine.</text>
        <dbReference type="EC" id="3.4.16.4"/>
    </reaction>
</comment>
<dbReference type="InterPro" id="IPR012338">
    <property type="entry name" value="Beta-lactam/transpept-like"/>
</dbReference>
<keyword evidence="19" id="KW-1185">Reference proteome</keyword>
<evidence type="ECO:0000256" key="7">
    <source>
        <dbReference type="ARBA" id="ARBA00022729"/>
    </source>
</evidence>
<dbReference type="Pfam" id="PF00768">
    <property type="entry name" value="Peptidase_S11"/>
    <property type="match status" value="1"/>
</dbReference>
<dbReference type="STRING" id="537013.CLOSTMETH_02678"/>
<dbReference type="PANTHER" id="PTHR21581:SF6">
    <property type="entry name" value="TRAFFICKING PROTEIN PARTICLE COMPLEX SUBUNIT 12"/>
    <property type="match status" value="1"/>
</dbReference>
<dbReference type="SUPFAM" id="SSF69189">
    <property type="entry name" value="Penicillin-binding protein associated domain"/>
    <property type="match status" value="1"/>
</dbReference>
<keyword evidence="8" id="KW-0378">Hydrolase</keyword>
<comment type="pathway">
    <text evidence="2">Cell wall biogenesis; peptidoglycan biosynthesis.</text>
</comment>
<gene>
    <name evidence="18" type="ORF">CLOSTMETH_02678</name>
</gene>
<dbReference type="InterPro" id="IPR037167">
    <property type="entry name" value="Peptidase_S11_C_sf"/>
</dbReference>
<dbReference type="SUPFAM" id="SSF56601">
    <property type="entry name" value="beta-lactamase/transpeptidase-like"/>
    <property type="match status" value="1"/>
</dbReference>
<dbReference type="InterPro" id="IPR012907">
    <property type="entry name" value="Peptidase_S11_C"/>
</dbReference>
<keyword evidence="10" id="KW-0573">Peptidoglycan synthesis</keyword>
<evidence type="ECO:0000256" key="15">
    <source>
        <dbReference type="RuleBase" id="RU004016"/>
    </source>
</evidence>
<evidence type="ECO:0000256" key="3">
    <source>
        <dbReference type="ARBA" id="ARBA00007164"/>
    </source>
</evidence>
<evidence type="ECO:0000256" key="10">
    <source>
        <dbReference type="ARBA" id="ARBA00022984"/>
    </source>
</evidence>
<evidence type="ECO:0000256" key="13">
    <source>
        <dbReference type="PIRSR" id="PIRSR618044-1"/>
    </source>
</evidence>
<dbReference type="AlphaFoldDB" id="C0EFN6"/>
<evidence type="ECO:0000256" key="5">
    <source>
        <dbReference type="ARBA" id="ARBA00022645"/>
    </source>
</evidence>
<feature type="chain" id="PRO_5002897902" description="serine-type D-Ala-D-Ala carboxypeptidase" evidence="16">
    <location>
        <begin position="25"/>
        <end position="395"/>
    </location>
</feature>
<dbReference type="GO" id="GO:0009252">
    <property type="term" value="P:peptidoglycan biosynthetic process"/>
    <property type="evidence" value="ECO:0007669"/>
    <property type="project" value="UniProtKB-UniPathway"/>
</dbReference>
<dbReference type="Gene3D" id="2.60.410.10">
    <property type="entry name" value="D-Ala-D-Ala carboxypeptidase, C-terminal domain"/>
    <property type="match status" value="1"/>
</dbReference>
<reference evidence="18 19" key="2">
    <citation type="submission" date="2009-02" db="EMBL/GenBank/DDBJ databases">
        <title>Draft genome sequence of Clostridium methylpentosum (DSM 5476).</title>
        <authorList>
            <person name="Sudarsanam P."/>
            <person name="Ley R."/>
            <person name="Guruge J."/>
            <person name="Turnbaugh P.J."/>
            <person name="Mahowald M."/>
            <person name="Liep D."/>
            <person name="Gordon J."/>
        </authorList>
    </citation>
    <scope>NUCLEOTIDE SEQUENCE [LARGE SCALE GENOMIC DNA]</scope>
    <source>
        <strain evidence="18 19">DSM 5476</strain>
    </source>
</reference>
<protein>
    <recommendedName>
        <fullName evidence="4">serine-type D-Ala-D-Ala carboxypeptidase</fullName>
        <ecNumber evidence="4">3.4.16.4</ecNumber>
    </recommendedName>
</protein>
<dbReference type="PRINTS" id="PR00725">
    <property type="entry name" value="DADACBPTASE1"/>
</dbReference>
<evidence type="ECO:0000256" key="14">
    <source>
        <dbReference type="PIRSR" id="PIRSR618044-2"/>
    </source>
</evidence>
<keyword evidence="11" id="KW-0961">Cell wall biogenesis/degradation</keyword>
<keyword evidence="9" id="KW-0133">Cell shape</keyword>
<dbReference type="MEROPS" id="S11.005"/>
<dbReference type="EC" id="3.4.16.4" evidence="4"/>
<dbReference type="UniPathway" id="UPA00219"/>
<keyword evidence="7 16" id="KW-0732">Signal</keyword>
<feature type="active site" description="Acyl-ester intermediate" evidence="13">
    <location>
        <position position="72"/>
    </location>
</feature>
<accession>C0EFN6</accession>
<evidence type="ECO:0000256" key="16">
    <source>
        <dbReference type="SAM" id="SignalP"/>
    </source>
</evidence>
<feature type="binding site" evidence="14">
    <location>
        <position position="235"/>
    </location>
    <ligand>
        <name>substrate</name>
    </ligand>
</feature>
<dbReference type="InterPro" id="IPR015956">
    <property type="entry name" value="Peniciliin-bd_prot_C_sf"/>
</dbReference>
<evidence type="ECO:0000256" key="6">
    <source>
        <dbReference type="ARBA" id="ARBA00022670"/>
    </source>
</evidence>
<keyword evidence="5 18" id="KW-0121">Carboxypeptidase</keyword>
<evidence type="ECO:0000313" key="18">
    <source>
        <dbReference type="EMBL" id="EEG29665.1"/>
    </source>
</evidence>